<dbReference type="InterPro" id="IPR021449">
    <property type="entry name" value="DUF3099"/>
</dbReference>
<evidence type="ECO:0000313" key="4">
    <source>
        <dbReference type="Proteomes" id="UP000515976"/>
    </source>
</evidence>
<keyword evidence="2" id="KW-1133">Transmembrane helix</keyword>
<dbReference type="RefSeq" id="WP_166098269.1">
    <property type="nucleotide sequence ID" value="NZ_BMMY01000001.1"/>
</dbReference>
<keyword evidence="4" id="KW-1185">Reference proteome</keyword>
<evidence type="ECO:0000313" key="3">
    <source>
        <dbReference type="EMBL" id="QNN50480.1"/>
    </source>
</evidence>
<feature type="transmembrane region" description="Helical" evidence="2">
    <location>
        <begin position="32"/>
        <end position="50"/>
    </location>
</feature>
<feature type="region of interest" description="Disordered" evidence="1">
    <location>
        <begin position="80"/>
        <end position="115"/>
    </location>
</feature>
<dbReference type="AlphaFoldDB" id="A0A7G9R4F5"/>
<evidence type="ECO:0000256" key="2">
    <source>
        <dbReference type="SAM" id="Phobius"/>
    </source>
</evidence>
<keyword evidence="2" id="KW-0472">Membrane</keyword>
<proteinExistence type="predicted"/>
<feature type="compositionally biased region" description="Low complexity" evidence="1">
    <location>
        <begin position="80"/>
        <end position="89"/>
    </location>
</feature>
<name>A0A7G9R4F5_9MICO</name>
<dbReference type="KEGG" id="pei:H9L10_05670"/>
<feature type="region of interest" description="Disordered" evidence="1">
    <location>
        <begin position="1"/>
        <end position="26"/>
    </location>
</feature>
<dbReference type="Proteomes" id="UP000515976">
    <property type="component" value="Chromosome"/>
</dbReference>
<gene>
    <name evidence="3" type="ORF">H9L10_05670</name>
</gene>
<evidence type="ECO:0000256" key="1">
    <source>
        <dbReference type="SAM" id="MobiDB-lite"/>
    </source>
</evidence>
<dbReference type="EMBL" id="CP060712">
    <property type="protein sequence ID" value="QNN50480.1"/>
    <property type="molecule type" value="Genomic_DNA"/>
</dbReference>
<feature type="transmembrane region" description="Helical" evidence="2">
    <location>
        <begin position="56"/>
        <end position="77"/>
    </location>
</feature>
<dbReference type="Pfam" id="PF11298">
    <property type="entry name" value="DUF3099"/>
    <property type="match status" value="1"/>
</dbReference>
<keyword evidence="2" id="KW-0812">Transmembrane</keyword>
<accession>A0A7G9R4F5</accession>
<sequence length="115" mass="12438">MPTTRSHRGAAPQSVTSAATSREEDQRHRLRQYLLTMSVRTVCFVLAIVVDEWYRWVFAAAAVVLPFVAVVAANAVAPRVRGRARPVTPSAAPATPLGSRPADPVPGTARHPEQD</sequence>
<protein>
    <submittedName>
        <fullName evidence="3">DUF3099 domain-containing protein</fullName>
    </submittedName>
</protein>
<organism evidence="3 4">
    <name type="scientific">Phycicoccus endophyticus</name>
    <dbReference type="NCBI Taxonomy" id="1690220"/>
    <lineage>
        <taxon>Bacteria</taxon>
        <taxon>Bacillati</taxon>
        <taxon>Actinomycetota</taxon>
        <taxon>Actinomycetes</taxon>
        <taxon>Micrococcales</taxon>
        <taxon>Intrasporangiaceae</taxon>
        <taxon>Phycicoccus</taxon>
    </lineage>
</organism>
<reference evidence="3 4" key="1">
    <citation type="submission" date="2020-08" db="EMBL/GenBank/DDBJ databases">
        <title>Genome sequence of Phycicoccus endophyticus JCM 31784T.</title>
        <authorList>
            <person name="Hyun D.-W."/>
            <person name="Bae J.-W."/>
        </authorList>
    </citation>
    <scope>NUCLEOTIDE SEQUENCE [LARGE SCALE GENOMIC DNA]</scope>
    <source>
        <strain evidence="3 4">JCM 31784</strain>
    </source>
</reference>